<keyword evidence="2" id="KW-0472">Membrane</keyword>
<evidence type="ECO:0000313" key="4">
    <source>
        <dbReference type="EMBL" id="GFR46245.1"/>
    </source>
</evidence>
<feature type="region of interest" description="Disordered" evidence="1">
    <location>
        <begin position="855"/>
        <end position="941"/>
    </location>
</feature>
<comment type="caution">
    <text evidence="4">The sequence shown here is derived from an EMBL/GenBank/DDBJ whole genome shotgun (WGS) entry which is preliminary data.</text>
</comment>
<feature type="compositionally biased region" description="Low complexity" evidence="1">
    <location>
        <begin position="855"/>
        <end position="897"/>
    </location>
</feature>
<evidence type="ECO:0000256" key="2">
    <source>
        <dbReference type="SAM" id="Phobius"/>
    </source>
</evidence>
<feature type="compositionally biased region" description="Basic residues" evidence="1">
    <location>
        <begin position="915"/>
        <end position="925"/>
    </location>
</feature>
<feature type="region of interest" description="Disordered" evidence="1">
    <location>
        <begin position="1133"/>
        <end position="1152"/>
    </location>
</feature>
<feature type="chain" id="PRO_5042024755" evidence="3">
    <location>
        <begin position="29"/>
        <end position="1685"/>
    </location>
</feature>
<feature type="region of interest" description="Disordered" evidence="1">
    <location>
        <begin position="1336"/>
        <end position="1359"/>
    </location>
</feature>
<dbReference type="PANTHER" id="PTHR45733">
    <property type="entry name" value="FORMIN-J"/>
    <property type="match status" value="1"/>
</dbReference>
<feature type="region of interest" description="Disordered" evidence="1">
    <location>
        <begin position="322"/>
        <end position="412"/>
    </location>
</feature>
<feature type="compositionally biased region" description="Basic and acidic residues" evidence="1">
    <location>
        <begin position="1657"/>
        <end position="1666"/>
    </location>
</feature>
<proteinExistence type="predicted"/>
<feature type="compositionally biased region" description="Low complexity" evidence="1">
    <location>
        <begin position="984"/>
        <end position="999"/>
    </location>
</feature>
<feature type="compositionally biased region" description="Low complexity" evidence="1">
    <location>
        <begin position="905"/>
        <end position="914"/>
    </location>
</feature>
<evidence type="ECO:0000256" key="1">
    <source>
        <dbReference type="SAM" id="MobiDB-lite"/>
    </source>
</evidence>
<feature type="region of interest" description="Disordered" evidence="1">
    <location>
        <begin position="1463"/>
        <end position="1522"/>
    </location>
</feature>
<dbReference type="EMBL" id="BMAR01000013">
    <property type="protein sequence ID" value="GFR46245.1"/>
    <property type="molecule type" value="Genomic_DNA"/>
</dbReference>
<feature type="region of interest" description="Disordered" evidence="1">
    <location>
        <begin position="974"/>
        <end position="1001"/>
    </location>
</feature>
<feature type="compositionally biased region" description="Basic and acidic residues" evidence="1">
    <location>
        <begin position="926"/>
        <end position="936"/>
    </location>
</feature>
<feature type="region of interest" description="Disordered" evidence="1">
    <location>
        <begin position="1639"/>
        <end position="1685"/>
    </location>
</feature>
<evidence type="ECO:0000313" key="5">
    <source>
        <dbReference type="Proteomes" id="UP001054857"/>
    </source>
</evidence>
<dbReference type="Proteomes" id="UP001054857">
    <property type="component" value="Unassembled WGS sequence"/>
</dbReference>
<feature type="region of interest" description="Disordered" evidence="1">
    <location>
        <begin position="173"/>
        <end position="193"/>
    </location>
</feature>
<feature type="region of interest" description="Disordered" evidence="1">
    <location>
        <begin position="1377"/>
        <end position="1416"/>
    </location>
</feature>
<keyword evidence="2" id="KW-0812">Transmembrane</keyword>
<gene>
    <name evidence="4" type="ORF">Agub_g7793</name>
</gene>
<feature type="signal peptide" evidence="3">
    <location>
        <begin position="1"/>
        <end position="28"/>
    </location>
</feature>
<sequence>MRLVISFYNALAPLLCFLALCQLNDVKALDGNARLSGPLKGCPTTVSGINSGSVAASSNTDSNGFFSAVNGLNSEPVVRAVLTPSASCVDAFTGLPLAFKLAAAVPSSLSSAASISYASFTALSYIELVLAATADTTAASSGASSTYVTNSNATISVNSTSISNSTATISNNNTTSNTTGVNGTSTSTTSQGTNLIATSPISSTNATSAYRGQLLSNATALRETLYDLYGSLNVSLSMYGMDPLTLQPLAMLPSSQAANRTLAVAVIAADMQLGALAALGGALLRASTASTAAVDLTAMSQVVAAEGMRQLLLERHLRTTTNGASGVAPAPSPPLPALPLPPPSRAPPGSPPLPPSPAPPSPSPRLASPAPPAPPTPPGPPSPLPPLPPSPSLPSPPRPPAPLPPSPAPPSPAQYLLGGFQSAEVVRAVINAAAVRAGVTAVPATAVNATAAVVAGIAAYCEALKQVALLELGGVSTGLNPLNALVAMSRLAAVQADAVSLLPSLLSSDATALRTYVLDALPERINRAAVNITAVHVALGLPPPVAAGAAWGVAHVVGPLGGCSGQSNDVWAAGYEPFETGPASYGGRLQLQAKGQGLVTVSPYRLCYDGLTQLPLNLSVSNLGPAAAAVSVSPVAMLAQGIYSVQATQRLTTISAAQQTAAFQAMRLNLTAYTSLMQPAVTTTSVPSSTPPPPASLFSPPPPPKPPTSEPSNNNPSPPLPSSPPPPPPPPSPPPSVSSPPSPPPPPGWGAAAGGFDLSQPLMPSVIAANAQLVGLFYAARALFTPSCYYAYGLDSAESAHIFTVTLTTYAAAQQALGTAGGVLDLSNASQLNAVFAKLATACYFNASQLLTSSANSSTSSSTTTLSTSSPSPSSSSSPAPGAGSSSTTTVAPTGTLLAGGSGSAVGAASSSSYGRHRRSRSRRSRLQERQHEQQQARHARGGLSLHLHLLETGVVGLPSLLLLPSGRRVAAADLEQQPREEQWQQQQSGQPGGAQQQQQEHRRLAVYANNLDLAGVYQKVAEVISVINSQLQAIQNVSMAAATANATSKVSYNITELLLNATQLGYVLQYSLYNRLVTVLSAQYSDGLSLVTAVQRLAADFIGSSLTQRMREAAIATDIICSATGAQCGTGFTPTPPGGGNGTYNSDGSGGGSSAGSSARVAVYVGAALGAVAGVTALAASMFLMVRCMRYRSIKRTLVNQFRLGDGHGDAAAAAQQPLNTRLGQSIMGRSGGALELGTRSSPGERAPLYSMLPAALGSNPSVAQDYPLYPMSAAAAAAAAAAAPYTGYGGWGGSSAASATSPAVVAAGGGGQETAAVGGNVGGGGYYGGHGGGYAHGQGSAPHPQQPQSGVAGPAAAHTQVSGAAFAAPAAPPGGYRAALPTLPPPQYQHHALQQQQQQPGGQQPATSQHGTTGVAATAAATAAATIAAAGGAVGQRPGGYKTYPNTAFVQHDSIVDAMAFRDNGSPQSHNLGGSTSSSSTACYGNNLHHQHHHPHHQQQSLNLTSGWGRNSLRATAPAPPAAAAARASYSAGVGGGPFRLNGNMPATAAAQLAAAAAMTPRSAPASPLRNRAGAAAAAARTNAGSITSGPHPQNLNMTTGRWSVQLPPLATYTSVTNGGAHTSALHSSLRSIPVNSNFNSSLRPPVSHQSSIGSHRERERHDGGGGGSVNSSTHFARRSVGN</sequence>
<accession>A0AAD3DQK9</accession>
<keyword evidence="2" id="KW-1133">Transmembrane helix</keyword>
<reference evidence="4 5" key="1">
    <citation type="journal article" date="2021" name="Sci. Rep.">
        <title>Genome sequencing of the multicellular alga Astrephomene provides insights into convergent evolution of germ-soma differentiation.</title>
        <authorList>
            <person name="Yamashita S."/>
            <person name="Yamamoto K."/>
            <person name="Matsuzaki R."/>
            <person name="Suzuki S."/>
            <person name="Yamaguchi H."/>
            <person name="Hirooka S."/>
            <person name="Minakuchi Y."/>
            <person name="Miyagishima S."/>
            <person name="Kawachi M."/>
            <person name="Toyoda A."/>
            <person name="Nozaki H."/>
        </authorList>
    </citation>
    <scope>NUCLEOTIDE SEQUENCE [LARGE SCALE GENOMIC DNA]</scope>
    <source>
        <strain evidence="4 5">NIES-4017</strain>
    </source>
</reference>
<evidence type="ECO:0000256" key="3">
    <source>
        <dbReference type="SAM" id="SignalP"/>
    </source>
</evidence>
<feature type="compositionally biased region" description="Polar residues" evidence="1">
    <location>
        <begin position="1639"/>
        <end position="1655"/>
    </location>
</feature>
<dbReference type="PANTHER" id="PTHR45733:SF8">
    <property type="entry name" value="FORMIN-J"/>
    <property type="match status" value="1"/>
</dbReference>
<name>A0AAD3DQK9_9CHLO</name>
<keyword evidence="3" id="KW-0732">Signal</keyword>
<feature type="compositionally biased region" description="Pro residues" evidence="1">
    <location>
        <begin position="716"/>
        <end position="748"/>
    </location>
</feature>
<feature type="compositionally biased region" description="Gly residues" evidence="1">
    <location>
        <begin position="1139"/>
        <end position="1152"/>
    </location>
</feature>
<organism evidence="4 5">
    <name type="scientific">Astrephomene gubernaculifera</name>
    <dbReference type="NCBI Taxonomy" id="47775"/>
    <lineage>
        <taxon>Eukaryota</taxon>
        <taxon>Viridiplantae</taxon>
        <taxon>Chlorophyta</taxon>
        <taxon>core chlorophytes</taxon>
        <taxon>Chlorophyceae</taxon>
        <taxon>CS clade</taxon>
        <taxon>Chlamydomonadales</taxon>
        <taxon>Astrephomenaceae</taxon>
        <taxon>Astrephomene</taxon>
    </lineage>
</organism>
<dbReference type="InterPro" id="IPR051144">
    <property type="entry name" value="Formin_homology_domain"/>
</dbReference>
<feature type="compositionally biased region" description="Low complexity" evidence="1">
    <location>
        <begin position="1566"/>
        <end position="1587"/>
    </location>
</feature>
<feature type="compositionally biased region" description="Low complexity" evidence="1">
    <location>
        <begin position="1390"/>
        <end position="1416"/>
    </location>
</feature>
<feature type="region of interest" description="Disordered" evidence="1">
    <location>
        <begin position="682"/>
        <end position="753"/>
    </location>
</feature>
<protein>
    <submittedName>
        <fullName evidence="4">Uncharacterized protein</fullName>
    </submittedName>
</protein>
<feature type="compositionally biased region" description="Pro residues" evidence="1">
    <location>
        <begin position="689"/>
        <end position="709"/>
    </location>
</feature>
<keyword evidence="5" id="KW-1185">Reference proteome</keyword>
<feature type="transmembrane region" description="Helical" evidence="2">
    <location>
        <begin position="1162"/>
        <end position="1187"/>
    </location>
</feature>
<feature type="region of interest" description="Disordered" evidence="1">
    <location>
        <begin position="1566"/>
        <end position="1595"/>
    </location>
</feature>
<feature type="compositionally biased region" description="Pro residues" evidence="1">
    <location>
        <begin position="330"/>
        <end position="412"/>
    </location>
</feature>